<evidence type="ECO:0000313" key="7">
    <source>
        <dbReference type="Proteomes" id="UP000009215"/>
    </source>
</evidence>
<dbReference type="SUPFAM" id="SSF109709">
    <property type="entry name" value="KorB DNA-binding domain-like"/>
    <property type="match status" value="1"/>
</dbReference>
<dbReference type="Pfam" id="PF17762">
    <property type="entry name" value="HTH_ParB"/>
    <property type="match status" value="1"/>
</dbReference>
<dbReference type="Gene3D" id="1.10.10.2830">
    <property type="match status" value="1"/>
</dbReference>
<dbReference type="PANTHER" id="PTHR33375:SF1">
    <property type="entry name" value="CHROMOSOME-PARTITIONING PROTEIN PARB-RELATED"/>
    <property type="match status" value="1"/>
</dbReference>
<dbReference type="EMBL" id="HE858529">
    <property type="protein sequence ID" value="CCI63764.1"/>
    <property type="molecule type" value="Genomic_DNA"/>
</dbReference>
<dbReference type="GO" id="GO:0009295">
    <property type="term" value="C:nucleoid"/>
    <property type="evidence" value="ECO:0007669"/>
    <property type="project" value="UniProtKB-SubCell"/>
</dbReference>
<dbReference type="InterPro" id="IPR003115">
    <property type="entry name" value="ParB_N"/>
</dbReference>
<dbReference type="GO" id="GO:0005694">
    <property type="term" value="C:chromosome"/>
    <property type="evidence" value="ECO:0007669"/>
    <property type="project" value="TreeGrafter"/>
</dbReference>
<dbReference type="FunFam" id="3.90.1530.30:FF:000001">
    <property type="entry name" value="Chromosome partitioning protein ParB"/>
    <property type="match status" value="1"/>
</dbReference>
<dbReference type="SUPFAM" id="SSF110849">
    <property type="entry name" value="ParB/Sulfiredoxin"/>
    <property type="match status" value="1"/>
</dbReference>
<reference evidence="6 7" key="1">
    <citation type="submission" date="2012-05" db="EMBL/GenBank/DDBJ databases">
        <title>Complete genome sequence of a Streptococcus dysgalactiae subsp. equisimilis strain possessing Lancefield's group A antigen.</title>
        <authorList>
            <person name="Luetticken R."/>
            <person name="Bruellhoff K."/>
            <person name="Van der Linden M."/>
            <person name="Peltroche-Llacsahuanga H."/>
            <person name="Blom J."/>
            <person name="Weber-Lehmann J."/>
            <person name="Ferretti J.J."/>
            <person name="McShan W.M."/>
        </authorList>
    </citation>
    <scope>NUCLEOTIDE SEQUENCE [LARGE SCALE GENOMIC DNA]</scope>
    <source>
        <strain evidence="6 7">AC-2713</strain>
    </source>
</reference>
<dbReference type="InterPro" id="IPR041468">
    <property type="entry name" value="HTH_ParB/Spo0J"/>
</dbReference>
<dbReference type="Pfam" id="PF02195">
    <property type="entry name" value="ParB_N"/>
    <property type="match status" value="1"/>
</dbReference>
<dbReference type="InterPro" id="IPR050336">
    <property type="entry name" value="Chromosome_partition/occlusion"/>
</dbReference>
<protein>
    <submittedName>
        <fullName evidence="6">Probable chromosome-partitioning protein parB</fullName>
    </submittedName>
</protein>
<evidence type="ECO:0000256" key="1">
    <source>
        <dbReference type="ARBA" id="ARBA00004453"/>
    </source>
</evidence>
<evidence type="ECO:0000256" key="3">
    <source>
        <dbReference type="ARBA" id="ARBA00022829"/>
    </source>
</evidence>
<comment type="subcellular location">
    <subcellularLocation>
        <location evidence="1">Cytoplasm</location>
        <location evidence="1">Nucleoid</location>
    </subcellularLocation>
</comment>
<name>A0AB33RAD9_STREQ</name>
<sequence length="268" mass="30312">MFLILSRNSLMTKELLIDLPIEDIVTNPYQPRIQFNQRELQDLATSIKSNGLIQPIIVRKSDIFGYELVAGERRLKASKMAGLKKVPAIIKKISTLESMQQAIVENLQRSNLNAIEEAKAYQLLVEKKHMTHDEIAKYMGKSRPYISNTLRLLQLPAPIIKAIEEGKISAGHARALLTLTDEKEQLVYANRIKNEGLSVRQIEHMVTPKLKTTPTQKNKNIFITSLEDQLAQSLGLPAKIKLKSTQSGQLLLPFANQEELNRIINKLL</sequence>
<dbReference type="Proteomes" id="UP000009215">
    <property type="component" value="Chromosome"/>
</dbReference>
<gene>
    <name evidence="6" type="primary">parB</name>
    <name evidence="6" type="ORF">SDSE_2287</name>
</gene>
<keyword evidence="3" id="KW-0159">Chromosome partition</keyword>
<accession>A0AB33RAD9</accession>
<dbReference type="InterPro" id="IPR036086">
    <property type="entry name" value="ParB/Sulfiredoxin_sf"/>
</dbReference>
<evidence type="ECO:0000256" key="2">
    <source>
        <dbReference type="ARBA" id="ARBA00006295"/>
    </source>
</evidence>
<evidence type="ECO:0000313" key="6">
    <source>
        <dbReference type="EMBL" id="CCI63764.1"/>
    </source>
</evidence>
<dbReference type="GO" id="GO:0007059">
    <property type="term" value="P:chromosome segregation"/>
    <property type="evidence" value="ECO:0007669"/>
    <property type="project" value="UniProtKB-KW"/>
</dbReference>
<feature type="domain" description="ParB-like N-terminal" evidence="5">
    <location>
        <begin position="17"/>
        <end position="107"/>
    </location>
</feature>
<dbReference type="InterPro" id="IPR057240">
    <property type="entry name" value="ParB_dimer_C"/>
</dbReference>
<dbReference type="Pfam" id="PF23552">
    <property type="entry name" value="ParB_C"/>
    <property type="match status" value="1"/>
</dbReference>
<dbReference type="KEGG" id="sdc:SDSE_2287"/>
<dbReference type="Gene3D" id="3.90.1530.30">
    <property type="match status" value="1"/>
</dbReference>
<dbReference type="AlphaFoldDB" id="A0AB33RAD9"/>
<dbReference type="SMART" id="SM00470">
    <property type="entry name" value="ParB"/>
    <property type="match status" value="1"/>
</dbReference>
<keyword evidence="4" id="KW-0238">DNA-binding</keyword>
<proteinExistence type="inferred from homology"/>
<evidence type="ECO:0000256" key="4">
    <source>
        <dbReference type="ARBA" id="ARBA00023125"/>
    </source>
</evidence>
<comment type="similarity">
    <text evidence="2">Belongs to the ParB family.</text>
</comment>
<dbReference type="GO" id="GO:0045881">
    <property type="term" value="P:positive regulation of sporulation resulting in formation of a cellular spore"/>
    <property type="evidence" value="ECO:0007669"/>
    <property type="project" value="TreeGrafter"/>
</dbReference>
<dbReference type="PANTHER" id="PTHR33375">
    <property type="entry name" value="CHROMOSOME-PARTITIONING PROTEIN PARB-RELATED"/>
    <property type="match status" value="1"/>
</dbReference>
<organism evidence="6 7">
    <name type="scientific">Streptococcus dysgalactiae subsp. equisimilis AC-2713</name>
    <dbReference type="NCBI Taxonomy" id="759913"/>
    <lineage>
        <taxon>Bacteria</taxon>
        <taxon>Bacillati</taxon>
        <taxon>Bacillota</taxon>
        <taxon>Bacilli</taxon>
        <taxon>Lactobacillales</taxon>
        <taxon>Streptococcaceae</taxon>
        <taxon>Streptococcus</taxon>
    </lineage>
</organism>
<evidence type="ECO:0000259" key="5">
    <source>
        <dbReference type="SMART" id="SM00470"/>
    </source>
</evidence>
<dbReference type="GO" id="GO:0003677">
    <property type="term" value="F:DNA binding"/>
    <property type="evidence" value="ECO:0007669"/>
    <property type="project" value="UniProtKB-KW"/>
</dbReference>
<dbReference type="CDD" id="cd16393">
    <property type="entry name" value="SPO0J_N"/>
    <property type="match status" value="1"/>
</dbReference>
<dbReference type="FunFam" id="1.10.10.2830:FF:000001">
    <property type="entry name" value="Chromosome partitioning protein ParB"/>
    <property type="match status" value="1"/>
</dbReference>
<dbReference type="NCBIfam" id="TIGR00180">
    <property type="entry name" value="parB_part"/>
    <property type="match status" value="1"/>
</dbReference>
<dbReference type="InterPro" id="IPR004437">
    <property type="entry name" value="ParB/RepB/Spo0J"/>
</dbReference>